<name>A0A8H6YXG3_9AGAR</name>
<feature type="transmembrane region" description="Helical" evidence="1">
    <location>
        <begin position="151"/>
        <end position="170"/>
    </location>
</feature>
<dbReference type="AlphaFoldDB" id="A0A8H6YXG3"/>
<sequence length="350" mass="38867">MLSAPQLLIHIMLSEADASRLKRYGLDTMRDVSNIVSESIFCSAYGIFFALAVYSICRKGLRSRREIIMLVVVVYLYAASVTQYAVDCWTTFRNIYSLFMTTDVPLPDRADLGDADFAKFAGLMEVLFDFNMIIADAVVIWRIWAVYQGQFRAIVIPCVLLLGAFVFAIIDNTCGISEGPLPGGEIICPHSAIVVWAFSVATNILCTALIGFKAWQHRKMMKELSVGGRYHGMSSENVIQIIEYIDIEYFTSLYWFAQILAGLGRQITGMYPTLIIVIVNFQRTIWEQSPSVTLGSSTANKSLQWAVNNSRSGATTVDTGLDVGIQLETLSDVLREDSGHIKNSAASEEI</sequence>
<comment type="caution">
    <text evidence="2">The sequence shown here is derived from an EMBL/GenBank/DDBJ whole genome shotgun (WGS) entry which is preliminary data.</text>
</comment>
<feature type="transmembrane region" description="Helical" evidence="1">
    <location>
        <begin position="190"/>
        <end position="212"/>
    </location>
</feature>
<dbReference type="OrthoDB" id="3035458at2759"/>
<keyword evidence="1" id="KW-1133">Transmembrane helix</keyword>
<protein>
    <submittedName>
        <fullName evidence="2">Uncharacterized protein</fullName>
    </submittedName>
</protein>
<keyword evidence="1" id="KW-0812">Transmembrane</keyword>
<dbReference type="EMBL" id="JACAZH010000006">
    <property type="protein sequence ID" value="KAF7367007.1"/>
    <property type="molecule type" value="Genomic_DNA"/>
</dbReference>
<feature type="transmembrane region" description="Helical" evidence="1">
    <location>
        <begin position="67"/>
        <end position="86"/>
    </location>
</feature>
<keyword evidence="1" id="KW-0472">Membrane</keyword>
<feature type="transmembrane region" description="Helical" evidence="1">
    <location>
        <begin position="126"/>
        <end position="144"/>
    </location>
</feature>
<accession>A0A8H6YXG3</accession>
<feature type="transmembrane region" description="Helical" evidence="1">
    <location>
        <begin position="34"/>
        <end position="55"/>
    </location>
</feature>
<dbReference type="Proteomes" id="UP000623467">
    <property type="component" value="Unassembled WGS sequence"/>
</dbReference>
<gene>
    <name evidence="2" type="ORF">MSAN_00959800</name>
</gene>
<reference evidence="2" key="1">
    <citation type="submission" date="2020-05" db="EMBL/GenBank/DDBJ databases">
        <title>Mycena genomes resolve the evolution of fungal bioluminescence.</title>
        <authorList>
            <person name="Tsai I.J."/>
        </authorList>
    </citation>
    <scope>NUCLEOTIDE SEQUENCE</scope>
    <source>
        <strain evidence="2">160909Yilan</strain>
    </source>
</reference>
<proteinExistence type="predicted"/>
<evidence type="ECO:0000256" key="1">
    <source>
        <dbReference type="SAM" id="Phobius"/>
    </source>
</evidence>
<evidence type="ECO:0000313" key="3">
    <source>
        <dbReference type="Proteomes" id="UP000623467"/>
    </source>
</evidence>
<keyword evidence="3" id="KW-1185">Reference proteome</keyword>
<evidence type="ECO:0000313" key="2">
    <source>
        <dbReference type="EMBL" id="KAF7367007.1"/>
    </source>
</evidence>
<organism evidence="2 3">
    <name type="scientific">Mycena sanguinolenta</name>
    <dbReference type="NCBI Taxonomy" id="230812"/>
    <lineage>
        <taxon>Eukaryota</taxon>
        <taxon>Fungi</taxon>
        <taxon>Dikarya</taxon>
        <taxon>Basidiomycota</taxon>
        <taxon>Agaricomycotina</taxon>
        <taxon>Agaricomycetes</taxon>
        <taxon>Agaricomycetidae</taxon>
        <taxon>Agaricales</taxon>
        <taxon>Marasmiineae</taxon>
        <taxon>Mycenaceae</taxon>
        <taxon>Mycena</taxon>
    </lineage>
</organism>